<accession>A0A4Q9GSI8</accession>
<dbReference type="PANTHER" id="PTHR36930:SF1">
    <property type="entry name" value="MOSC DOMAIN-CONTAINING PROTEIN"/>
    <property type="match status" value="1"/>
</dbReference>
<dbReference type="OrthoDB" id="581532at2"/>
<dbReference type="RefSeq" id="WP_131001020.1">
    <property type="nucleotide sequence ID" value="NZ_JBHSZR010000002.1"/>
</dbReference>
<comment type="caution">
    <text evidence="2">The sequence shown here is derived from an EMBL/GenBank/DDBJ whole genome shotgun (WGS) entry which is preliminary data.</text>
</comment>
<reference evidence="2 3" key="1">
    <citation type="submission" date="2019-02" db="EMBL/GenBank/DDBJ databases">
        <title>Hansschlegelia quercus sp. nov., a novel methylotrophic bacterium from buds of oak (Quercus robur L.).</title>
        <authorList>
            <person name="Agafonova N.V."/>
            <person name="Kaparullina E.N."/>
            <person name="Grouzdev D.S."/>
            <person name="Doronina N.V."/>
        </authorList>
    </citation>
    <scope>NUCLEOTIDE SEQUENCE [LARGE SCALE GENOMIC DNA]</scope>
    <source>
        <strain evidence="2 3">Dub</strain>
    </source>
</reference>
<dbReference type="Pfam" id="PF03476">
    <property type="entry name" value="MOSC_N"/>
    <property type="match status" value="1"/>
</dbReference>
<evidence type="ECO:0000259" key="1">
    <source>
        <dbReference type="PROSITE" id="PS51340"/>
    </source>
</evidence>
<organism evidence="2 3">
    <name type="scientific">Hansschlegelia quercus</name>
    <dbReference type="NCBI Taxonomy" id="2528245"/>
    <lineage>
        <taxon>Bacteria</taxon>
        <taxon>Pseudomonadati</taxon>
        <taxon>Pseudomonadota</taxon>
        <taxon>Alphaproteobacteria</taxon>
        <taxon>Hyphomicrobiales</taxon>
        <taxon>Methylopilaceae</taxon>
        <taxon>Hansschlegelia</taxon>
    </lineage>
</organism>
<keyword evidence="3" id="KW-1185">Reference proteome</keyword>
<dbReference type="InterPro" id="IPR005303">
    <property type="entry name" value="MOCOS_middle"/>
</dbReference>
<evidence type="ECO:0000313" key="2">
    <source>
        <dbReference type="EMBL" id="TBN54767.1"/>
    </source>
</evidence>
<dbReference type="SUPFAM" id="SSF50800">
    <property type="entry name" value="PK beta-barrel domain-like"/>
    <property type="match status" value="1"/>
</dbReference>
<gene>
    <name evidence="2" type="ORF">EYR15_00940</name>
</gene>
<feature type="domain" description="MOSC" evidence="1">
    <location>
        <begin position="112"/>
        <end position="279"/>
    </location>
</feature>
<dbReference type="Proteomes" id="UP000291613">
    <property type="component" value="Unassembled WGS sequence"/>
</dbReference>
<dbReference type="PANTHER" id="PTHR36930">
    <property type="entry name" value="METAL-SULFUR CLUSTER BIOSYNTHESIS PROTEINS YUAD-RELATED"/>
    <property type="match status" value="1"/>
</dbReference>
<dbReference type="GO" id="GO:0003824">
    <property type="term" value="F:catalytic activity"/>
    <property type="evidence" value="ECO:0007669"/>
    <property type="project" value="InterPro"/>
</dbReference>
<protein>
    <submittedName>
        <fullName evidence="2">MOSC domain-containing protein</fullName>
    </submittedName>
</protein>
<dbReference type="InterPro" id="IPR005302">
    <property type="entry name" value="MoCF_Sase_C"/>
</dbReference>
<dbReference type="PROSITE" id="PS51340">
    <property type="entry name" value="MOSC"/>
    <property type="match status" value="1"/>
</dbReference>
<dbReference type="InterPro" id="IPR011037">
    <property type="entry name" value="Pyrv_Knase-like_insert_dom_sf"/>
</dbReference>
<sequence>MAAGVVSALWRYPVKSVLGEAIRSASLTAAGLHKDRAYAIIDIESGKVASAKRPQLWRKMLELSTVSEAGDSFAIRFPDGDVVGVADAAIDDKLSAFLGRAVRMSAQAADTDSLDRAVPEEVLALGEGAQVDSTHLVLAQGSPEGGFFDYAPYHVMTRASLDSVRDALGDDSILVERYRANIVIDCPGIAPFAENSWTGSELRIGPDAVLTITGATPRCAVPMLSHGHLPKAPGALTKLVELNRIELPEFGPGVYPCLGAFATLKRPGVVSIDETVELVS</sequence>
<dbReference type="GO" id="GO:0030170">
    <property type="term" value="F:pyridoxal phosphate binding"/>
    <property type="evidence" value="ECO:0007669"/>
    <property type="project" value="InterPro"/>
</dbReference>
<name>A0A4Q9GSI8_9HYPH</name>
<proteinExistence type="predicted"/>
<dbReference type="Pfam" id="PF03473">
    <property type="entry name" value="MOSC"/>
    <property type="match status" value="1"/>
</dbReference>
<dbReference type="AlphaFoldDB" id="A0A4Q9GSI8"/>
<evidence type="ECO:0000313" key="3">
    <source>
        <dbReference type="Proteomes" id="UP000291613"/>
    </source>
</evidence>
<dbReference type="EMBL" id="SIUB01000001">
    <property type="protein sequence ID" value="TBN54767.1"/>
    <property type="molecule type" value="Genomic_DNA"/>
</dbReference>
<dbReference type="InterPro" id="IPR052716">
    <property type="entry name" value="MOSC_domain"/>
</dbReference>
<dbReference type="GO" id="GO:0030151">
    <property type="term" value="F:molybdenum ion binding"/>
    <property type="evidence" value="ECO:0007669"/>
    <property type="project" value="InterPro"/>
</dbReference>